<feature type="domain" description="Chemotaxis methyl-accepting receptor HlyB-like 4HB MCP" evidence="1">
    <location>
        <begin position="6"/>
        <end position="174"/>
    </location>
</feature>
<organism evidence="2 3">
    <name type="scientific">Adhaeribacter swui</name>
    <dbReference type="NCBI Taxonomy" id="2086471"/>
    <lineage>
        <taxon>Bacteria</taxon>
        <taxon>Pseudomonadati</taxon>
        <taxon>Bacteroidota</taxon>
        <taxon>Cytophagia</taxon>
        <taxon>Cytophagales</taxon>
        <taxon>Hymenobacteraceae</taxon>
        <taxon>Adhaeribacter</taxon>
    </lineage>
</organism>
<dbReference type="AlphaFoldDB" id="A0A7G7G354"/>
<reference evidence="2 3" key="1">
    <citation type="journal article" date="2018" name="Int. J. Syst. Evol. Microbiol.">
        <title>Adhaeribacter swui sp. nov., isolated from wet mud.</title>
        <authorList>
            <person name="Kim D.U."/>
            <person name="Kim K.W."/>
            <person name="Kang M.S."/>
            <person name="Kim J.Y."/>
            <person name="Jang J.H."/>
            <person name="Kim M.K."/>
        </authorList>
    </citation>
    <scope>NUCLEOTIDE SEQUENCE [LARGE SCALE GENOMIC DNA]</scope>
    <source>
        <strain evidence="2 3">KCTC 52873</strain>
    </source>
</reference>
<keyword evidence="3" id="KW-1185">Reference proteome</keyword>
<dbReference type="Proteomes" id="UP000515237">
    <property type="component" value="Chromosome"/>
</dbReference>
<name>A0A7G7G354_9BACT</name>
<evidence type="ECO:0000313" key="3">
    <source>
        <dbReference type="Proteomes" id="UP000515237"/>
    </source>
</evidence>
<dbReference type="Pfam" id="PF12729">
    <property type="entry name" value="4HB_MCP_1"/>
    <property type="match status" value="1"/>
</dbReference>
<dbReference type="RefSeq" id="WP_185272364.1">
    <property type="nucleotide sequence ID" value="NZ_CP055156.1"/>
</dbReference>
<dbReference type="KEGG" id="aswu:HUW51_02175"/>
<dbReference type="InterPro" id="IPR024478">
    <property type="entry name" value="HlyB_4HB_MCP"/>
</dbReference>
<evidence type="ECO:0000259" key="1">
    <source>
        <dbReference type="Pfam" id="PF12729"/>
    </source>
</evidence>
<accession>A0A7G7G354</accession>
<evidence type="ECO:0000313" key="2">
    <source>
        <dbReference type="EMBL" id="QNF31588.1"/>
    </source>
</evidence>
<sequence>MKMLYKIHNKAKPALLLMVVVLIVLGSSFIEKSLMKDMNSSVSSIYKDRLIPASELFFMNDLMYNKRFILDQYLLHPSVEQKAATTRQLAAYTRQIDSTIQKFETTYLVDEESRRLQAFKANMNRYNALEQRLLSNPPLSGRNTQEIAWIFKAIHQELVLLSDIQIKVGKELLHSSDAIQGNARILSNLQIAVIVIITLIVQQALLLDRHPLIPKNLKNFRLN</sequence>
<proteinExistence type="predicted"/>
<gene>
    <name evidence="2" type="ORF">HUW51_02175</name>
</gene>
<dbReference type="EMBL" id="CP055156">
    <property type="protein sequence ID" value="QNF31588.1"/>
    <property type="molecule type" value="Genomic_DNA"/>
</dbReference>
<protein>
    <submittedName>
        <fullName evidence="2">MCP four helix bundle domain-containing protein</fullName>
    </submittedName>
</protein>